<gene>
    <name evidence="1" type="ORF">I6I06_02445</name>
</gene>
<dbReference type="EMBL" id="CP066075">
    <property type="protein sequence ID" value="QQC64372.1"/>
    <property type="molecule type" value="Genomic_DNA"/>
</dbReference>
<dbReference type="AlphaFoldDB" id="A0A7T4N355"/>
<dbReference type="RefSeq" id="WP_157004121.1">
    <property type="nucleotide sequence ID" value="NZ_CP066075.1"/>
</dbReference>
<reference evidence="1 2" key="1">
    <citation type="submission" date="2020-12" db="EMBL/GenBank/DDBJ databases">
        <title>FDA dAtabase for Regulatory Grade micrObial Sequences (FDA-ARGOS): Supporting development and validation of Infectious Disease Dx tests.</title>
        <authorList>
            <person name="Nelson B."/>
            <person name="Plummer A."/>
            <person name="Tallon L."/>
            <person name="Sadzewicz L."/>
            <person name="Zhao X."/>
            <person name="Boylan J."/>
            <person name="Ott S."/>
            <person name="Bowen H."/>
            <person name="Vavikolanu K."/>
            <person name="Mehta A."/>
            <person name="Aluvathingal J."/>
            <person name="Nadendla S."/>
            <person name="Myers T."/>
            <person name="Yan Y."/>
            <person name="Sichtig H."/>
        </authorList>
    </citation>
    <scope>NUCLEOTIDE SEQUENCE [LARGE SCALE GENOMIC DNA]</scope>
    <source>
        <strain evidence="1 2">FDAARGOS_1049</strain>
    </source>
</reference>
<name>A0A7T4N355_9BURK</name>
<sequence>MSHTINKGIFMNVLIQQQRITLKNLKVCFLPDITVERDARIAPLADTTAIRLVVLLPNVRPSWPDVDLWSDA</sequence>
<protein>
    <submittedName>
        <fullName evidence="1">Uncharacterized protein</fullName>
    </submittedName>
</protein>
<dbReference type="Proteomes" id="UP000595610">
    <property type="component" value="Chromosome 1"/>
</dbReference>
<keyword evidence="2" id="KW-1185">Reference proteome</keyword>
<proteinExistence type="predicted"/>
<organism evidence="1 2">
    <name type="scientific">Paraburkholderia ginsengisoli</name>
    <dbReference type="NCBI Taxonomy" id="311231"/>
    <lineage>
        <taxon>Bacteria</taxon>
        <taxon>Pseudomonadati</taxon>
        <taxon>Pseudomonadota</taxon>
        <taxon>Betaproteobacteria</taxon>
        <taxon>Burkholderiales</taxon>
        <taxon>Burkholderiaceae</taxon>
        <taxon>Paraburkholderia</taxon>
    </lineage>
</organism>
<dbReference type="KEGG" id="pgis:I6I06_02445"/>
<accession>A0A7T4N355</accession>
<evidence type="ECO:0000313" key="2">
    <source>
        <dbReference type="Proteomes" id="UP000595610"/>
    </source>
</evidence>
<evidence type="ECO:0000313" key="1">
    <source>
        <dbReference type="EMBL" id="QQC64372.1"/>
    </source>
</evidence>